<dbReference type="Gene3D" id="2.30.29.30">
    <property type="entry name" value="Pleckstrin-homology domain (PH domain)/Phosphotyrosine-binding domain (PTB)"/>
    <property type="match status" value="1"/>
</dbReference>
<evidence type="ECO:0000313" key="3">
    <source>
        <dbReference type="EMBL" id="KZS02187.1"/>
    </source>
</evidence>
<feature type="compositionally biased region" description="Polar residues" evidence="1">
    <location>
        <begin position="11"/>
        <end position="33"/>
    </location>
</feature>
<dbReference type="GO" id="GO:1901888">
    <property type="term" value="P:regulation of cell junction assembly"/>
    <property type="evidence" value="ECO:0007669"/>
    <property type="project" value="TreeGrafter"/>
</dbReference>
<dbReference type="PANTHER" id="PTHR22988:SF73">
    <property type="entry name" value="RHO-ASSOCIATED PROTEIN KINASE"/>
    <property type="match status" value="1"/>
</dbReference>
<organism evidence="3 4">
    <name type="scientific">Daphnia magna</name>
    <dbReference type="NCBI Taxonomy" id="35525"/>
    <lineage>
        <taxon>Eukaryota</taxon>
        <taxon>Metazoa</taxon>
        <taxon>Ecdysozoa</taxon>
        <taxon>Arthropoda</taxon>
        <taxon>Crustacea</taxon>
        <taxon>Branchiopoda</taxon>
        <taxon>Diplostraca</taxon>
        <taxon>Cladocera</taxon>
        <taxon>Anomopoda</taxon>
        <taxon>Daphniidae</taxon>
        <taxon>Daphnia</taxon>
    </lineage>
</organism>
<keyword evidence="3" id="KW-0808">Transferase</keyword>
<dbReference type="InterPro" id="IPR050839">
    <property type="entry name" value="Rho-assoc_Ser/Thr_Kinase"/>
</dbReference>
<dbReference type="AlphaFoldDB" id="A0A164JBM9"/>
<dbReference type="GO" id="GO:0031032">
    <property type="term" value="P:actomyosin structure organization"/>
    <property type="evidence" value="ECO:0007669"/>
    <property type="project" value="TreeGrafter"/>
</dbReference>
<evidence type="ECO:0000313" key="4">
    <source>
        <dbReference type="Proteomes" id="UP000076858"/>
    </source>
</evidence>
<dbReference type="GO" id="GO:0005856">
    <property type="term" value="C:cytoskeleton"/>
    <property type="evidence" value="ECO:0007669"/>
    <property type="project" value="TreeGrafter"/>
</dbReference>
<dbReference type="PROSITE" id="PS50003">
    <property type="entry name" value="PH_DOMAIN"/>
    <property type="match status" value="1"/>
</dbReference>
<dbReference type="Pfam" id="PF25346">
    <property type="entry name" value="PH_MRCK"/>
    <property type="match status" value="1"/>
</dbReference>
<dbReference type="PANTHER" id="PTHR22988">
    <property type="entry name" value="MYOTONIC DYSTROPHY S/T KINASE-RELATED"/>
    <property type="match status" value="1"/>
</dbReference>
<gene>
    <name evidence="3" type="ORF">APZ42_000871</name>
</gene>
<protein>
    <submittedName>
        <fullName evidence="3">Rho-associated protein kinase 2</fullName>
    </submittedName>
</protein>
<evidence type="ECO:0000259" key="2">
    <source>
        <dbReference type="PROSITE" id="PS50003"/>
    </source>
</evidence>
<keyword evidence="3" id="KW-0418">Kinase</keyword>
<dbReference type="InterPro" id="IPR011993">
    <property type="entry name" value="PH-like_dom_sf"/>
</dbReference>
<dbReference type="GO" id="GO:0000281">
    <property type="term" value="P:mitotic cytokinesis"/>
    <property type="evidence" value="ECO:0007669"/>
    <property type="project" value="TreeGrafter"/>
</dbReference>
<dbReference type="InterPro" id="IPR001849">
    <property type="entry name" value="PH_domain"/>
</dbReference>
<feature type="non-terminal residue" evidence="3">
    <location>
        <position position="107"/>
    </location>
</feature>
<keyword evidence="4" id="KW-1185">Reference proteome</keyword>
<name>A0A164JBM9_9CRUS</name>
<evidence type="ECO:0000256" key="1">
    <source>
        <dbReference type="SAM" id="MobiDB-lite"/>
    </source>
</evidence>
<dbReference type="Proteomes" id="UP000076858">
    <property type="component" value="Unassembled WGS sequence"/>
</dbReference>
<dbReference type="GO" id="GO:0030866">
    <property type="term" value="P:cortical actin cytoskeleton organization"/>
    <property type="evidence" value="ECO:0007669"/>
    <property type="project" value="TreeGrafter"/>
</dbReference>
<dbReference type="SUPFAM" id="SSF50729">
    <property type="entry name" value="PH domain-like"/>
    <property type="match status" value="1"/>
</dbReference>
<dbReference type="InterPro" id="IPR057529">
    <property type="entry name" value="MRCK/ROCK_PH"/>
</dbReference>
<accession>A0A164JBM9</accession>
<proteinExistence type="predicted"/>
<reference evidence="3 4" key="1">
    <citation type="submission" date="2016-03" db="EMBL/GenBank/DDBJ databases">
        <title>EvidentialGene: Evidence-directed Construction of Genes on Genomes.</title>
        <authorList>
            <person name="Gilbert D.G."/>
            <person name="Choi J.-H."/>
            <person name="Mockaitis K."/>
            <person name="Colbourne J."/>
            <person name="Pfrender M."/>
        </authorList>
    </citation>
    <scope>NUCLEOTIDE SEQUENCE [LARGE SCALE GENOMIC DNA]</scope>
    <source>
        <strain evidence="3 4">Xinb3</strain>
        <tissue evidence="3">Complete organism</tissue>
    </source>
</reference>
<dbReference type="EMBL" id="LRGB01005059">
    <property type="protein sequence ID" value="KZS02187.1"/>
    <property type="molecule type" value="Genomic_DNA"/>
</dbReference>
<dbReference type="STRING" id="35525.A0A164JBM9"/>
<dbReference type="GO" id="GO:0007266">
    <property type="term" value="P:Rho protein signal transduction"/>
    <property type="evidence" value="ECO:0007669"/>
    <property type="project" value="TreeGrafter"/>
</dbReference>
<dbReference type="GO" id="GO:0005737">
    <property type="term" value="C:cytoplasm"/>
    <property type="evidence" value="ECO:0007669"/>
    <property type="project" value="TreeGrafter"/>
</dbReference>
<sequence>MEVDSKDSEIEQLSQKLASASADTVSNISSGAENESEEGVQDSWLEGWLFIPSKQNIRRHGWRKQYVVVSSKKIFFYNSESDKQNRSRSHPRLEQSLSRPFCYTGRC</sequence>
<feature type="domain" description="PH" evidence="2">
    <location>
        <begin position="42"/>
        <end position="107"/>
    </location>
</feature>
<dbReference type="GO" id="GO:0048598">
    <property type="term" value="P:embryonic morphogenesis"/>
    <property type="evidence" value="ECO:0007669"/>
    <property type="project" value="TreeGrafter"/>
</dbReference>
<feature type="region of interest" description="Disordered" evidence="1">
    <location>
        <begin position="1"/>
        <end position="40"/>
    </location>
</feature>
<dbReference type="OrthoDB" id="2156623at2759"/>
<dbReference type="GO" id="GO:0072518">
    <property type="term" value="F:Rho-dependent protein serine/threonine kinase activity"/>
    <property type="evidence" value="ECO:0007669"/>
    <property type="project" value="TreeGrafter"/>
</dbReference>
<comment type="caution">
    <text evidence="3">The sequence shown here is derived from an EMBL/GenBank/DDBJ whole genome shotgun (WGS) entry which is preliminary data.</text>
</comment>